<dbReference type="RefSeq" id="WP_262995942.1">
    <property type="nucleotide sequence ID" value="NZ_JAOTJC010000013.1"/>
</dbReference>
<name>A0ABT2VRB4_9ALTE</name>
<reference evidence="2" key="1">
    <citation type="submission" date="2023-07" db="EMBL/GenBank/DDBJ databases">
        <title>Study on multiphase classification of strain Alteromonas salexigens isolated from the Yellow Sea.</title>
        <authorList>
            <person name="Sun L."/>
        </authorList>
    </citation>
    <scope>NUCLEOTIDE SEQUENCE [LARGE SCALE GENOMIC DNA]</scope>
    <source>
        <strain evidence="2">ASW11-19</strain>
    </source>
</reference>
<dbReference type="NCBIfam" id="NF047637">
    <property type="entry name" value="lipo_CC0125"/>
    <property type="match status" value="1"/>
</dbReference>
<dbReference type="Proteomes" id="UP001209257">
    <property type="component" value="Unassembled WGS sequence"/>
</dbReference>
<keyword evidence="2" id="KW-1185">Reference proteome</keyword>
<evidence type="ECO:0008006" key="3">
    <source>
        <dbReference type="Google" id="ProtNLM"/>
    </source>
</evidence>
<organism evidence="1 2">
    <name type="scientific">Alteromonas salexigens</name>
    <dbReference type="NCBI Taxonomy" id="2982530"/>
    <lineage>
        <taxon>Bacteria</taxon>
        <taxon>Pseudomonadati</taxon>
        <taxon>Pseudomonadota</taxon>
        <taxon>Gammaproteobacteria</taxon>
        <taxon>Alteromonadales</taxon>
        <taxon>Alteromonadaceae</taxon>
        <taxon>Alteromonas/Salinimonas group</taxon>
        <taxon>Alteromonas</taxon>
    </lineage>
</organism>
<gene>
    <name evidence="1" type="ORF">OCL06_14805</name>
</gene>
<evidence type="ECO:0000313" key="2">
    <source>
        <dbReference type="Proteomes" id="UP001209257"/>
    </source>
</evidence>
<proteinExistence type="predicted"/>
<dbReference type="EMBL" id="JAOTJC010000013">
    <property type="protein sequence ID" value="MCU7555858.1"/>
    <property type="molecule type" value="Genomic_DNA"/>
</dbReference>
<evidence type="ECO:0000313" key="1">
    <source>
        <dbReference type="EMBL" id="MCU7555858.1"/>
    </source>
</evidence>
<dbReference type="PROSITE" id="PS51257">
    <property type="entry name" value="PROKAR_LIPOPROTEIN"/>
    <property type="match status" value="1"/>
</dbReference>
<protein>
    <recommendedName>
        <fullName evidence="3">Lipoprotein</fullName>
    </recommendedName>
</protein>
<sequence length="186" mass="20452">MPMFSRIQLVSCSLAAMLTLGGCSTTSSPGPTPYQAAKTENAYGYSSVQLSDSEYRILFKASENTPADLVQQYTVLRGAEIAKRQGYDWLTVVKTDIQRKKSTAKKIVRKEGREGHVFPPEQQCTMSGCQEVGQPFDGPVGEVEVDNVPTKDVYYSILVRFGDSQVSTDGNALRVSEVLNNRPETD</sequence>
<comment type="caution">
    <text evidence="1">The sequence shown here is derived from an EMBL/GenBank/DDBJ whole genome shotgun (WGS) entry which is preliminary data.</text>
</comment>
<accession>A0ABT2VRB4</accession>